<gene>
    <name evidence="1" type="ORF">M2650_15940</name>
</gene>
<dbReference type="Proteomes" id="UP001431217">
    <property type="component" value="Unassembled WGS sequence"/>
</dbReference>
<name>A0ABT0MML1_9GAMM</name>
<keyword evidence="2" id="KW-1185">Reference proteome</keyword>
<proteinExistence type="predicted"/>
<evidence type="ECO:0008006" key="3">
    <source>
        <dbReference type="Google" id="ProtNLM"/>
    </source>
</evidence>
<evidence type="ECO:0000313" key="2">
    <source>
        <dbReference type="Proteomes" id="UP001431217"/>
    </source>
</evidence>
<reference evidence="1 2" key="1">
    <citation type="submission" date="2022-05" db="EMBL/GenBank/DDBJ databases">
        <title>Luteimonas sp. SX5, whole genome shotgun sequencing project.</title>
        <authorList>
            <person name="Zhao G."/>
            <person name="Shen L."/>
        </authorList>
    </citation>
    <scope>NUCLEOTIDE SEQUENCE [LARGE SCALE GENOMIC DNA]</scope>
    <source>
        <strain evidence="1 2">SX5</strain>
    </source>
</reference>
<accession>A0ABT0MML1</accession>
<protein>
    <recommendedName>
        <fullName evidence="3">Transcriptional regulator</fullName>
    </recommendedName>
</protein>
<sequence>MLQGVTHMETSMARDANKGGLRMRVELDPAERALLIRGLRTMWHLHVDSQIAAASRLSTIDRSQRAALETTDVRLLEIRALAGKLGAAIFGD</sequence>
<evidence type="ECO:0000313" key="1">
    <source>
        <dbReference type="EMBL" id="MCL1636114.1"/>
    </source>
</evidence>
<dbReference type="EMBL" id="JAMBEP010000006">
    <property type="protein sequence ID" value="MCL1636114.1"/>
    <property type="molecule type" value="Genomic_DNA"/>
</dbReference>
<organism evidence="1 2">
    <name type="scientific">Luteimonas galliterrae</name>
    <dbReference type="NCBI Taxonomy" id="2940486"/>
    <lineage>
        <taxon>Bacteria</taxon>
        <taxon>Pseudomonadati</taxon>
        <taxon>Pseudomonadota</taxon>
        <taxon>Gammaproteobacteria</taxon>
        <taxon>Lysobacterales</taxon>
        <taxon>Lysobacteraceae</taxon>
        <taxon>Luteimonas</taxon>
    </lineage>
</organism>
<comment type="caution">
    <text evidence="1">The sequence shown here is derived from an EMBL/GenBank/DDBJ whole genome shotgun (WGS) entry which is preliminary data.</text>
</comment>